<dbReference type="Gene3D" id="3.90.640.10">
    <property type="entry name" value="Actin, Chain A, domain 4"/>
    <property type="match status" value="1"/>
</dbReference>
<keyword evidence="3" id="KW-1185">Reference proteome</keyword>
<organism evidence="2 3">
    <name type="scientific">Kineobactrum salinum</name>
    <dbReference type="NCBI Taxonomy" id="2708301"/>
    <lineage>
        <taxon>Bacteria</taxon>
        <taxon>Pseudomonadati</taxon>
        <taxon>Pseudomonadota</taxon>
        <taxon>Gammaproteobacteria</taxon>
        <taxon>Cellvibrionales</taxon>
        <taxon>Halieaceae</taxon>
        <taxon>Kineobactrum</taxon>
    </lineage>
</organism>
<dbReference type="EMBL" id="CP048711">
    <property type="protein sequence ID" value="QIB66034.1"/>
    <property type="molecule type" value="Genomic_DNA"/>
</dbReference>
<dbReference type="Gene3D" id="3.30.420.40">
    <property type="match status" value="2"/>
</dbReference>
<gene>
    <name evidence="2" type="ORF">G3T16_12015</name>
</gene>
<feature type="compositionally biased region" description="Basic residues" evidence="1">
    <location>
        <begin position="322"/>
        <end position="349"/>
    </location>
</feature>
<dbReference type="KEGG" id="kim:G3T16_12015"/>
<protein>
    <submittedName>
        <fullName evidence="2">Uncharacterized protein</fullName>
    </submittedName>
</protein>
<reference evidence="2 3" key="1">
    <citation type="submission" date="2020-02" db="EMBL/GenBank/DDBJ databases">
        <title>Genome sequencing for Kineobactrum sp. M2.</title>
        <authorList>
            <person name="Park S.-J."/>
        </authorList>
    </citation>
    <scope>NUCLEOTIDE SEQUENCE [LARGE SCALE GENOMIC DNA]</scope>
    <source>
        <strain evidence="2 3">M2</strain>
    </source>
</reference>
<name>A0A6C0U8X8_9GAMM</name>
<dbReference type="Proteomes" id="UP000477680">
    <property type="component" value="Chromosome"/>
</dbReference>
<accession>A0A6C0U8X8</accession>
<feature type="region of interest" description="Disordered" evidence="1">
    <location>
        <begin position="319"/>
        <end position="349"/>
    </location>
</feature>
<sequence>MSIAYLDINDSNLQLWSGDRRLQSPGYALLEGREYRFGTTARAAARLRPRDVSTRYWWQLSTEPLQPALGPARHSADLVHAHLQALHKEAGQPGELLLAVPGSMHKEQLALLLGIIQQCPFSAVGLVNRSVALASLYRADGPLFHLEVQLHQALLSQLQSAQGEVALQHTVALSGCGLLQLQERLVSTVAAAFVRQTRFDPRRRAETEQQLYDALPAALRQLQRSPEVSIAVQGYHARITRTDLQPASEALCRSVNASMAEQGAGGQLLLDPVTALLPGLQQHLPGILLEADALPGCWPPTSHGWCSVRNRWPSSTACRNWGKTRYRPRPPQRKPRQHRHPPRRHGRRRWRPPIYCGIITPSLCGRTAPISAAAGSWQKKREAGACAATAAGR</sequence>
<evidence type="ECO:0000313" key="3">
    <source>
        <dbReference type="Proteomes" id="UP000477680"/>
    </source>
</evidence>
<evidence type="ECO:0000256" key="1">
    <source>
        <dbReference type="SAM" id="MobiDB-lite"/>
    </source>
</evidence>
<proteinExistence type="predicted"/>
<dbReference type="RefSeq" id="WP_163495470.1">
    <property type="nucleotide sequence ID" value="NZ_CP048711.1"/>
</dbReference>
<dbReference type="AlphaFoldDB" id="A0A6C0U8X8"/>
<evidence type="ECO:0000313" key="2">
    <source>
        <dbReference type="EMBL" id="QIB66034.1"/>
    </source>
</evidence>